<dbReference type="SUPFAM" id="SSF55326">
    <property type="entry name" value="PurM N-terminal domain-like"/>
    <property type="match status" value="1"/>
</dbReference>
<dbReference type="GO" id="GO:0046084">
    <property type="term" value="P:adenine biosynthetic process"/>
    <property type="evidence" value="ECO:0007669"/>
    <property type="project" value="TreeGrafter"/>
</dbReference>
<evidence type="ECO:0000256" key="10">
    <source>
        <dbReference type="ARBA" id="ARBA00022840"/>
    </source>
</evidence>
<dbReference type="InterPro" id="IPR036921">
    <property type="entry name" value="PurM-like_N_sf"/>
</dbReference>
<dbReference type="CDD" id="cd02196">
    <property type="entry name" value="PurM"/>
    <property type="match status" value="1"/>
</dbReference>
<feature type="domain" description="PurM-like C-terminal" evidence="17">
    <location>
        <begin position="177"/>
        <end position="341"/>
    </location>
</feature>
<keyword evidence="7 15" id="KW-0436">Ligase</keyword>
<sequence length="348" mass="35780">MSERKPGLTYSQAGVDIDAGNALVERIKPAAKRTTRPGTMSGLGGFGALFDLKGAGYQDPILVAATDGVGTKLRIAIDTGNVDTIGIDLVAMCVNDLVCQGAEPLFFLDYFATGKLEVDQAARIIEGIAEGCAQSGCALIGGETAEMPGMYAKDDFDLAGFAVGAMERGADLPAGVQEGDVLLGLASNGVHSNGYSFVRKVVELSGLGWDAASPFGDGSLGEALLAPTRLYVKQALAAVRAGGVHALAHITGGGLTENLPRVLPEGMGATIDLGAWQLPGVFRWLAETANMEEAELLKTFNCGIGMICVVAADQADTLKALLEAEGETVTKLGTITAGAGVAYEGKLL</sequence>
<evidence type="ECO:0000256" key="3">
    <source>
        <dbReference type="ARBA" id="ARBA00010280"/>
    </source>
</evidence>
<keyword evidence="6 15" id="KW-0963">Cytoplasm</keyword>
<dbReference type="GO" id="GO:0006189">
    <property type="term" value="P:'de novo' IMP biosynthetic process"/>
    <property type="evidence" value="ECO:0007669"/>
    <property type="project" value="UniProtKB-UniRule"/>
</dbReference>
<dbReference type="InterPro" id="IPR016188">
    <property type="entry name" value="PurM-like_N"/>
</dbReference>
<dbReference type="Pfam" id="PF02769">
    <property type="entry name" value="AIRS_C"/>
    <property type="match status" value="1"/>
</dbReference>
<evidence type="ECO:0000256" key="7">
    <source>
        <dbReference type="ARBA" id="ARBA00022598"/>
    </source>
</evidence>
<comment type="catalytic activity">
    <reaction evidence="14 15">
        <text>2-formamido-N(1)-(5-O-phospho-beta-D-ribosyl)acetamidine + ATP = 5-amino-1-(5-phospho-beta-D-ribosyl)imidazole + ADP + phosphate + H(+)</text>
        <dbReference type="Rhea" id="RHEA:23032"/>
        <dbReference type="ChEBI" id="CHEBI:15378"/>
        <dbReference type="ChEBI" id="CHEBI:30616"/>
        <dbReference type="ChEBI" id="CHEBI:43474"/>
        <dbReference type="ChEBI" id="CHEBI:137981"/>
        <dbReference type="ChEBI" id="CHEBI:147287"/>
        <dbReference type="ChEBI" id="CHEBI:456216"/>
        <dbReference type="EC" id="6.3.3.1"/>
    </reaction>
</comment>
<evidence type="ECO:0000256" key="13">
    <source>
        <dbReference type="ARBA" id="ARBA00033093"/>
    </source>
</evidence>
<protein>
    <recommendedName>
        <fullName evidence="5 15">Phosphoribosylformylglycinamidine cyclo-ligase</fullName>
        <ecNumber evidence="4 15">6.3.3.1</ecNumber>
    </recommendedName>
    <alternativeName>
        <fullName evidence="12 15">AIR synthase</fullName>
    </alternativeName>
    <alternativeName>
        <fullName evidence="13 15">AIRS</fullName>
    </alternativeName>
    <alternativeName>
        <fullName evidence="11 15">Phosphoribosyl-aminoimidazole synthetase</fullName>
    </alternativeName>
</protein>
<proteinExistence type="inferred from homology"/>
<dbReference type="FunFam" id="3.30.1330.10:FF:000001">
    <property type="entry name" value="Phosphoribosylformylglycinamidine cyclo-ligase"/>
    <property type="match status" value="1"/>
</dbReference>
<reference evidence="19" key="1">
    <citation type="submission" date="2017-01" db="EMBL/GenBank/DDBJ databases">
        <authorList>
            <person name="Varghese N."/>
            <person name="Submissions S."/>
        </authorList>
    </citation>
    <scope>NUCLEOTIDE SEQUENCE [LARGE SCALE GENOMIC DNA]</scope>
    <source>
        <strain evidence="19">DSM 19945</strain>
    </source>
</reference>
<dbReference type="UniPathway" id="UPA00074">
    <property type="reaction ID" value="UER00129"/>
</dbReference>
<dbReference type="InterPro" id="IPR004733">
    <property type="entry name" value="PurM_cligase"/>
</dbReference>
<dbReference type="GO" id="GO:0005524">
    <property type="term" value="F:ATP binding"/>
    <property type="evidence" value="ECO:0007669"/>
    <property type="project" value="UniProtKB-KW"/>
</dbReference>
<evidence type="ECO:0000259" key="17">
    <source>
        <dbReference type="Pfam" id="PF02769"/>
    </source>
</evidence>
<evidence type="ECO:0000256" key="15">
    <source>
        <dbReference type="HAMAP-Rule" id="MF_00741"/>
    </source>
</evidence>
<dbReference type="HAMAP" id="MF_00741">
    <property type="entry name" value="AIRS"/>
    <property type="match status" value="1"/>
</dbReference>
<keyword evidence="10 15" id="KW-0067">ATP-binding</keyword>
<dbReference type="InterPro" id="IPR010918">
    <property type="entry name" value="PurM-like_C_dom"/>
</dbReference>
<dbReference type="GO" id="GO:0005829">
    <property type="term" value="C:cytosol"/>
    <property type="evidence" value="ECO:0007669"/>
    <property type="project" value="TreeGrafter"/>
</dbReference>
<dbReference type="EC" id="6.3.3.1" evidence="4 15"/>
<keyword evidence="19" id="KW-1185">Reference proteome</keyword>
<dbReference type="RefSeq" id="WP_076485630.1">
    <property type="nucleotide sequence ID" value="NZ_FTOG01000009.1"/>
</dbReference>
<dbReference type="Pfam" id="PF00586">
    <property type="entry name" value="AIRS"/>
    <property type="match status" value="1"/>
</dbReference>
<evidence type="ECO:0000256" key="4">
    <source>
        <dbReference type="ARBA" id="ARBA00013047"/>
    </source>
</evidence>
<evidence type="ECO:0000256" key="1">
    <source>
        <dbReference type="ARBA" id="ARBA00004496"/>
    </source>
</evidence>
<evidence type="ECO:0000256" key="12">
    <source>
        <dbReference type="ARBA" id="ARBA00032931"/>
    </source>
</evidence>
<evidence type="ECO:0000313" key="19">
    <source>
        <dbReference type="Proteomes" id="UP000186221"/>
    </source>
</evidence>
<evidence type="ECO:0000259" key="16">
    <source>
        <dbReference type="Pfam" id="PF00586"/>
    </source>
</evidence>
<dbReference type="SUPFAM" id="SSF56042">
    <property type="entry name" value="PurM C-terminal domain-like"/>
    <property type="match status" value="1"/>
</dbReference>
<dbReference type="PANTHER" id="PTHR10520">
    <property type="entry name" value="TRIFUNCTIONAL PURINE BIOSYNTHETIC PROTEIN ADENOSINE-3-RELATED"/>
    <property type="match status" value="1"/>
</dbReference>
<evidence type="ECO:0000256" key="14">
    <source>
        <dbReference type="ARBA" id="ARBA00049057"/>
    </source>
</evidence>
<dbReference type="OrthoDB" id="9777881at2"/>
<organism evidence="18 19">
    <name type="scientific">Rhodobacter aestuarii</name>
    <dbReference type="NCBI Taxonomy" id="453582"/>
    <lineage>
        <taxon>Bacteria</taxon>
        <taxon>Pseudomonadati</taxon>
        <taxon>Pseudomonadota</taxon>
        <taxon>Alphaproteobacteria</taxon>
        <taxon>Rhodobacterales</taxon>
        <taxon>Rhodobacter group</taxon>
        <taxon>Rhodobacter</taxon>
    </lineage>
</organism>
<evidence type="ECO:0000256" key="11">
    <source>
        <dbReference type="ARBA" id="ARBA00031908"/>
    </source>
</evidence>
<dbReference type="STRING" id="453582.SAMN05421580_109118"/>
<accession>A0A1N7P7I3</accession>
<dbReference type="Gene3D" id="3.90.650.10">
    <property type="entry name" value="PurM-like C-terminal domain"/>
    <property type="match status" value="1"/>
</dbReference>
<dbReference type="PANTHER" id="PTHR10520:SF12">
    <property type="entry name" value="TRIFUNCTIONAL PURINE BIOSYNTHETIC PROTEIN ADENOSINE-3"/>
    <property type="match status" value="1"/>
</dbReference>
<keyword evidence="8 15" id="KW-0547">Nucleotide-binding</keyword>
<name>A0A1N7P7I3_9RHOB</name>
<evidence type="ECO:0000256" key="8">
    <source>
        <dbReference type="ARBA" id="ARBA00022741"/>
    </source>
</evidence>
<dbReference type="EMBL" id="FTOG01000009">
    <property type="protein sequence ID" value="SIT06543.1"/>
    <property type="molecule type" value="Genomic_DNA"/>
</dbReference>
<dbReference type="FunFam" id="3.90.650.10:FF:000011">
    <property type="entry name" value="Phosphoribosylformylglycinamidine cyclo-ligase"/>
    <property type="match status" value="1"/>
</dbReference>
<keyword evidence="9 15" id="KW-0658">Purine biosynthesis</keyword>
<dbReference type="AlphaFoldDB" id="A0A1N7P7I3"/>
<comment type="subcellular location">
    <subcellularLocation>
        <location evidence="1 15">Cytoplasm</location>
    </subcellularLocation>
</comment>
<comment type="similarity">
    <text evidence="3 15">Belongs to the AIR synthase family.</text>
</comment>
<evidence type="ECO:0000256" key="2">
    <source>
        <dbReference type="ARBA" id="ARBA00004686"/>
    </source>
</evidence>
<evidence type="ECO:0000256" key="9">
    <source>
        <dbReference type="ARBA" id="ARBA00022755"/>
    </source>
</evidence>
<gene>
    <name evidence="15" type="primary">purM</name>
    <name evidence="18" type="ORF">SAMN05421580_109118</name>
</gene>
<dbReference type="Proteomes" id="UP000186221">
    <property type="component" value="Unassembled WGS sequence"/>
</dbReference>
<comment type="pathway">
    <text evidence="2 15">Purine metabolism; IMP biosynthesis via de novo pathway; 5-amino-1-(5-phospho-D-ribosyl)imidazole from N(2)-formyl-N(1)-(5-phospho-D-ribosyl)glycinamide: step 2/2.</text>
</comment>
<dbReference type="Gene3D" id="3.30.1330.10">
    <property type="entry name" value="PurM-like, N-terminal domain"/>
    <property type="match status" value="1"/>
</dbReference>
<evidence type="ECO:0000256" key="6">
    <source>
        <dbReference type="ARBA" id="ARBA00022490"/>
    </source>
</evidence>
<dbReference type="GO" id="GO:0004641">
    <property type="term" value="F:phosphoribosylformylglycinamidine cyclo-ligase activity"/>
    <property type="evidence" value="ECO:0007669"/>
    <property type="project" value="UniProtKB-UniRule"/>
</dbReference>
<feature type="domain" description="PurM-like N-terminal" evidence="16">
    <location>
        <begin position="62"/>
        <end position="166"/>
    </location>
</feature>
<dbReference type="NCBIfam" id="TIGR00878">
    <property type="entry name" value="purM"/>
    <property type="match status" value="1"/>
</dbReference>
<evidence type="ECO:0000256" key="5">
    <source>
        <dbReference type="ARBA" id="ARBA00020367"/>
    </source>
</evidence>
<dbReference type="InterPro" id="IPR036676">
    <property type="entry name" value="PurM-like_C_sf"/>
</dbReference>
<evidence type="ECO:0000313" key="18">
    <source>
        <dbReference type="EMBL" id="SIT06543.1"/>
    </source>
</evidence>
<dbReference type="GO" id="GO:0004637">
    <property type="term" value="F:phosphoribosylamine-glycine ligase activity"/>
    <property type="evidence" value="ECO:0007669"/>
    <property type="project" value="TreeGrafter"/>
</dbReference>